<sequence>MWERMGFLFIAVIFLTFLLGMSNVDAEGVSKGDSKASISFIEDTDSNDILDPTDPDEPYEPGEGDDGKTDNSGPLSIDYVPKLDFGKQTISLIDKTYHTKNVEPFIQVTDKRGEATGWTVTVSATPFESDDDQLEGAKIKFQNATIVTHTNYVDYGAPIPINNGDIELTTDNVTKPVVYAEEGKGRGSWLTRWFPTDESPENLNDSVSLTVIGGTAKDEMYTSTLTWTLENTPQAPEVEE</sequence>
<dbReference type="EMBL" id="RBZP01000012">
    <property type="protein sequence ID" value="RKQ31519.1"/>
    <property type="molecule type" value="Genomic_DNA"/>
</dbReference>
<name>A0A494ZY31_9BACI</name>
<protein>
    <submittedName>
        <fullName evidence="3">WxL domain-containing protein</fullName>
    </submittedName>
</protein>
<feature type="domain" description="WxL" evidence="2">
    <location>
        <begin position="30"/>
        <end position="233"/>
    </location>
</feature>
<gene>
    <name evidence="3" type="ORF">D8M06_13580</name>
</gene>
<proteinExistence type="predicted"/>
<dbReference type="Pfam" id="PF13731">
    <property type="entry name" value="WxL"/>
    <property type="match status" value="1"/>
</dbReference>
<feature type="compositionally biased region" description="Acidic residues" evidence="1">
    <location>
        <begin position="44"/>
        <end position="64"/>
    </location>
</feature>
<feature type="region of interest" description="Disordered" evidence="1">
    <location>
        <begin position="44"/>
        <end position="73"/>
    </location>
</feature>
<evidence type="ECO:0000256" key="1">
    <source>
        <dbReference type="SAM" id="MobiDB-lite"/>
    </source>
</evidence>
<dbReference type="RefSeq" id="WP_121204950.1">
    <property type="nucleotide sequence ID" value="NZ_RBZP01000012.1"/>
</dbReference>
<dbReference type="InterPro" id="IPR027994">
    <property type="entry name" value="WxL_dom"/>
</dbReference>
<evidence type="ECO:0000259" key="2">
    <source>
        <dbReference type="Pfam" id="PF13731"/>
    </source>
</evidence>
<evidence type="ECO:0000313" key="4">
    <source>
        <dbReference type="Proteomes" id="UP000269301"/>
    </source>
</evidence>
<accession>A0A494ZY31</accession>
<dbReference type="OrthoDB" id="2356942at2"/>
<evidence type="ECO:0000313" key="3">
    <source>
        <dbReference type="EMBL" id="RKQ31519.1"/>
    </source>
</evidence>
<dbReference type="Proteomes" id="UP000269301">
    <property type="component" value="Unassembled WGS sequence"/>
</dbReference>
<dbReference type="AlphaFoldDB" id="A0A494ZY31"/>
<comment type="caution">
    <text evidence="3">The sequence shown here is derived from an EMBL/GenBank/DDBJ whole genome shotgun (WGS) entry which is preliminary data.</text>
</comment>
<keyword evidence="4" id="KW-1185">Reference proteome</keyword>
<organism evidence="3 4">
    <name type="scientific">Oceanobacillus halophilus</name>
    <dbReference type="NCBI Taxonomy" id="930130"/>
    <lineage>
        <taxon>Bacteria</taxon>
        <taxon>Bacillati</taxon>
        <taxon>Bacillota</taxon>
        <taxon>Bacilli</taxon>
        <taxon>Bacillales</taxon>
        <taxon>Bacillaceae</taxon>
        <taxon>Oceanobacillus</taxon>
    </lineage>
</organism>
<reference evidence="3 4" key="1">
    <citation type="journal article" date="2016" name="Int. J. Syst. Evol. Microbiol.">
        <title>Oceanobacillus halophilus sp. nov., a novel moderately halophilic bacterium from a hypersaline lake.</title>
        <authorList>
            <person name="Amoozegar M.A."/>
            <person name="Bagheri M."/>
            <person name="Makhdoumi A."/>
            <person name="Nikou M.M."/>
            <person name="Fazeli S.A.S."/>
            <person name="Schumann P."/>
            <person name="Sproer C."/>
            <person name="Sanchez-Porro C."/>
            <person name="Ventosa A."/>
        </authorList>
    </citation>
    <scope>NUCLEOTIDE SEQUENCE [LARGE SCALE GENOMIC DNA]</scope>
    <source>
        <strain evidence="3 4">DSM 23996</strain>
    </source>
</reference>